<feature type="region of interest" description="Disordered" evidence="1">
    <location>
        <begin position="1"/>
        <end position="24"/>
    </location>
</feature>
<evidence type="ECO:0000256" key="1">
    <source>
        <dbReference type="SAM" id="MobiDB-lite"/>
    </source>
</evidence>
<proteinExistence type="predicted"/>
<dbReference type="AlphaFoldDB" id="A0A076LQU4"/>
<evidence type="ECO:0000313" key="2">
    <source>
        <dbReference type="EMBL" id="AIJ07994.1"/>
    </source>
</evidence>
<evidence type="ECO:0000313" key="3">
    <source>
        <dbReference type="Proteomes" id="UP000028681"/>
    </source>
</evidence>
<organism evidence="2 3">
    <name type="scientific">Edwardsiella anguillarum ET080813</name>
    <dbReference type="NCBI Taxonomy" id="667120"/>
    <lineage>
        <taxon>Bacteria</taxon>
        <taxon>Pseudomonadati</taxon>
        <taxon>Pseudomonadota</taxon>
        <taxon>Gammaproteobacteria</taxon>
        <taxon>Enterobacterales</taxon>
        <taxon>Hafniaceae</taxon>
        <taxon>Edwardsiella</taxon>
    </lineage>
</organism>
<dbReference type="EMBL" id="CP006664">
    <property type="protein sequence ID" value="AIJ07994.1"/>
    <property type="molecule type" value="Genomic_DNA"/>
</dbReference>
<gene>
    <name evidence="2" type="ORF">ETEE_1544</name>
</gene>
<accession>A0A076LQU4</accession>
<dbReference type="KEGG" id="ete:ETEE_1544"/>
<reference evidence="2 3" key="1">
    <citation type="journal article" date="2012" name="PLoS ONE">
        <title>Edwardsiella comparative phylogenomics reveal the new intra/inter-species taxonomic relationships, virulence evolution and niche adaptation mechanisms.</title>
        <authorList>
            <person name="Yang M."/>
            <person name="Lv Y."/>
            <person name="Xiao J."/>
            <person name="Wu H."/>
            <person name="Zheng H."/>
            <person name="Liu Q."/>
            <person name="Zhang Y."/>
            <person name="Wang Q."/>
        </authorList>
    </citation>
    <scope>NUCLEOTIDE SEQUENCE [LARGE SCALE GENOMIC DNA]</scope>
    <source>
        <strain evidence="3">080813</strain>
    </source>
</reference>
<protein>
    <submittedName>
        <fullName evidence="2">Uncharacterized protein</fullName>
    </submittedName>
</protein>
<dbReference type="Proteomes" id="UP000028681">
    <property type="component" value="Chromosome"/>
</dbReference>
<dbReference type="HOGENOM" id="CLU_2733617_0_0_6"/>
<sequence>MGGQERPAQQAQGEDDVSHGNVSVTAAPPVWPRLCVSIINGAAGRVAQSGMAVGDFARRPADRAFCACFLM</sequence>
<name>A0A076LQU4_9GAMM</name>